<protein>
    <submittedName>
        <fullName evidence="1">Uncharacterized protein</fullName>
    </submittedName>
</protein>
<evidence type="ECO:0000313" key="2">
    <source>
        <dbReference type="Proteomes" id="UP000001431"/>
    </source>
</evidence>
<sequence length="101" mass="10860">MKGVSAVAILAHKLAVGTSNTTDAEGRGPGPAATEKIRRAVKERDSDIEVEAFYSELAQLLTVVGVSFPNRSILLQRGLLHTMGIQQVVTVDISVRVDMTR</sequence>
<keyword evidence="2" id="KW-1185">Reference proteome</keyword>
<dbReference type="Proteomes" id="UP000001431">
    <property type="component" value="Chromosome"/>
</dbReference>
<proteinExistence type="predicted"/>
<name>A3MXK9_PYRCJ</name>
<evidence type="ECO:0000313" key="1">
    <source>
        <dbReference type="EMBL" id="ABO09376.1"/>
    </source>
</evidence>
<dbReference type="HOGENOM" id="CLU_2285150_0_0_2"/>
<dbReference type="KEGG" id="pcl:Pcal_1960"/>
<dbReference type="EMBL" id="CP000561">
    <property type="protein sequence ID" value="ABO09376.1"/>
    <property type="molecule type" value="Genomic_DNA"/>
</dbReference>
<dbReference type="AlphaFoldDB" id="A3MXK9"/>
<gene>
    <name evidence="1" type="ordered locus">Pcal_1960</name>
</gene>
<accession>A3MXK9</accession>
<organism evidence="1 2">
    <name type="scientific">Pyrobaculum calidifontis (strain DSM 21063 / JCM 11548 / VA1)</name>
    <dbReference type="NCBI Taxonomy" id="410359"/>
    <lineage>
        <taxon>Archaea</taxon>
        <taxon>Thermoproteota</taxon>
        <taxon>Thermoprotei</taxon>
        <taxon>Thermoproteales</taxon>
        <taxon>Thermoproteaceae</taxon>
        <taxon>Pyrobaculum</taxon>
    </lineage>
</organism>
<reference evidence="1" key="1">
    <citation type="submission" date="2007-02" db="EMBL/GenBank/DDBJ databases">
        <title>Complete sequence of Pyrobaculum calidifontis JCM 11548.</title>
        <authorList>
            <consortium name="US DOE Joint Genome Institute"/>
            <person name="Copeland A."/>
            <person name="Lucas S."/>
            <person name="Lapidus A."/>
            <person name="Barry K."/>
            <person name="Glavina del Rio T."/>
            <person name="Dalin E."/>
            <person name="Tice H."/>
            <person name="Pitluck S."/>
            <person name="Chain P."/>
            <person name="Malfatti S."/>
            <person name="Shin M."/>
            <person name="Vergez L."/>
            <person name="Schmutz J."/>
            <person name="Larimer F."/>
            <person name="Land M."/>
            <person name="Hauser L."/>
            <person name="Kyrpides N."/>
            <person name="Mikhailova N."/>
            <person name="Cozen A.E."/>
            <person name="Fitz-Gibbon S.T."/>
            <person name="House C.H."/>
            <person name="Saltikov C."/>
            <person name="Lowe T.M."/>
            <person name="Richardson P."/>
        </authorList>
    </citation>
    <scope>NUCLEOTIDE SEQUENCE [LARGE SCALE GENOMIC DNA]</scope>
    <source>
        <strain evidence="1">JCM 11548</strain>
    </source>
</reference>